<dbReference type="AlphaFoldDB" id="A0A6G1DHF8"/>
<protein>
    <submittedName>
        <fullName evidence="2">Uncharacterized protein</fullName>
    </submittedName>
</protein>
<organism evidence="2 3">
    <name type="scientific">Oryza meyeriana var. granulata</name>
    <dbReference type="NCBI Taxonomy" id="110450"/>
    <lineage>
        <taxon>Eukaryota</taxon>
        <taxon>Viridiplantae</taxon>
        <taxon>Streptophyta</taxon>
        <taxon>Embryophyta</taxon>
        <taxon>Tracheophyta</taxon>
        <taxon>Spermatophyta</taxon>
        <taxon>Magnoliopsida</taxon>
        <taxon>Liliopsida</taxon>
        <taxon>Poales</taxon>
        <taxon>Poaceae</taxon>
        <taxon>BOP clade</taxon>
        <taxon>Oryzoideae</taxon>
        <taxon>Oryzeae</taxon>
        <taxon>Oryzinae</taxon>
        <taxon>Oryza</taxon>
        <taxon>Oryza meyeriana</taxon>
    </lineage>
</organism>
<reference evidence="2 3" key="1">
    <citation type="submission" date="2019-11" db="EMBL/GenBank/DDBJ databases">
        <title>Whole genome sequence of Oryza granulata.</title>
        <authorList>
            <person name="Li W."/>
        </authorList>
    </citation>
    <scope>NUCLEOTIDE SEQUENCE [LARGE SCALE GENOMIC DNA]</scope>
    <source>
        <strain evidence="3">cv. Menghai</strain>
        <tissue evidence="2">Leaf</tissue>
    </source>
</reference>
<feature type="region of interest" description="Disordered" evidence="1">
    <location>
        <begin position="1"/>
        <end position="66"/>
    </location>
</feature>
<sequence length="66" mass="7007">MDACGSGRRRDGGATADEAPARRRATGRRRDGGAGREGGGVTGETGREVVMRKVIDMKDYGHSEEN</sequence>
<accession>A0A6G1DHF8</accession>
<name>A0A6G1DHF8_9ORYZ</name>
<feature type="compositionally biased region" description="Basic and acidic residues" evidence="1">
    <location>
        <begin position="45"/>
        <end position="66"/>
    </location>
</feature>
<evidence type="ECO:0000313" key="2">
    <source>
        <dbReference type="EMBL" id="KAF0911910.1"/>
    </source>
</evidence>
<dbReference type="EMBL" id="SPHZ02000006">
    <property type="protein sequence ID" value="KAF0911910.1"/>
    <property type="molecule type" value="Genomic_DNA"/>
</dbReference>
<dbReference type="Proteomes" id="UP000479710">
    <property type="component" value="Unassembled WGS sequence"/>
</dbReference>
<evidence type="ECO:0000256" key="1">
    <source>
        <dbReference type="SAM" id="MobiDB-lite"/>
    </source>
</evidence>
<keyword evidence="3" id="KW-1185">Reference proteome</keyword>
<gene>
    <name evidence="2" type="ORF">E2562_012737</name>
</gene>
<evidence type="ECO:0000313" key="3">
    <source>
        <dbReference type="Proteomes" id="UP000479710"/>
    </source>
</evidence>
<comment type="caution">
    <text evidence="2">The sequence shown here is derived from an EMBL/GenBank/DDBJ whole genome shotgun (WGS) entry which is preliminary data.</text>
</comment>
<proteinExistence type="predicted"/>